<name>A4C2B6_9FLAO</name>
<proteinExistence type="predicted"/>
<evidence type="ECO:0000313" key="1">
    <source>
        <dbReference type="EMBL" id="EAR11717.1"/>
    </source>
</evidence>
<accession>A4C2B6</accession>
<dbReference type="OrthoDB" id="1094459at2"/>
<dbReference type="AlphaFoldDB" id="A4C2B6"/>
<comment type="caution">
    <text evidence="1">The sequence shown here is derived from an EMBL/GenBank/DDBJ whole genome shotgun (WGS) entry which is preliminary data.</text>
</comment>
<protein>
    <submittedName>
        <fullName evidence="1">Uncharacterized protein</fullName>
    </submittedName>
</protein>
<evidence type="ECO:0000313" key="2">
    <source>
        <dbReference type="Proteomes" id="UP000003053"/>
    </source>
</evidence>
<dbReference type="HOGENOM" id="CLU_2882043_0_0_10"/>
<keyword evidence="2" id="KW-1185">Reference proteome</keyword>
<organism evidence="1 2">
    <name type="scientific">Polaribacter irgensii 23-P</name>
    <dbReference type="NCBI Taxonomy" id="313594"/>
    <lineage>
        <taxon>Bacteria</taxon>
        <taxon>Pseudomonadati</taxon>
        <taxon>Bacteroidota</taxon>
        <taxon>Flavobacteriia</taxon>
        <taxon>Flavobacteriales</taxon>
        <taxon>Flavobacteriaceae</taxon>
    </lineage>
</organism>
<sequence length="63" mass="7391">MIQDTGLEKLCELANTKKEILEKTSKLITLNFTNENSEKRREELLKFSPEKNAKKIITIIFKH</sequence>
<dbReference type="Proteomes" id="UP000003053">
    <property type="component" value="Unassembled WGS sequence"/>
</dbReference>
<gene>
    <name evidence="1" type="ORF">PI23P_00895</name>
</gene>
<dbReference type="EMBL" id="AAOG01000004">
    <property type="protein sequence ID" value="EAR11717.1"/>
    <property type="molecule type" value="Genomic_DNA"/>
</dbReference>
<reference evidence="1 2" key="1">
    <citation type="submission" date="2006-02" db="EMBL/GenBank/DDBJ databases">
        <authorList>
            <person name="Murray A."/>
            <person name="Staley J."/>
            <person name="Ferriera S."/>
            <person name="Johnson J."/>
            <person name="Kravitz S."/>
            <person name="Halpern A."/>
            <person name="Remington K."/>
            <person name="Beeson K."/>
            <person name="Tran B."/>
            <person name="Rogers Y.-H."/>
            <person name="Friedman R."/>
            <person name="Venter J.C."/>
        </authorList>
    </citation>
    <scope>NUCLEOTIDE SEQUENCE [LARGE SCALE GENOMIC DNA]</scope>
    <source>
        <strain evidence="1 2">23-P</strain>
    </source>
</reference>
<dbReference type="RefSeq" id="WP_004568797.1">
    <property type="nucleotide sequence ID" value="NZ_CH724148.1"/>
</dbReference>